<dbReference type="PANTHER" id="PTHR12064">
    <property type="entry name" value="METAL TRANSPORTER CNNM"/>
    <property type="match status" value="1"/>
</dbReference>
<evidence type="ECO:0000256" key="1">
    <source>
        <dbReference type="ARBA" id="ARBA00004651"/>
    </source>
</evidence>
<keyword evidence="9" id="KW-0129">CBS domain</keyword>
<keyword evidence="10 11" id="KW-0472">Membrane</keyword>
<dbReference type="GO" id="GO:0005886">
    <property type="term" value="C:plasma membrane"/>
    <property type="evidence" value="ECO:0007669"/>
    <property type="project" value="UniProtKB-SubCell"/>
</dbReference>
<evidence type="ECO:0000256" key="7">
    <source>
        <dbReference type="ARBA" id="ARBA00022989"/>
    </source>
</evidence>
<feature type="compositionally biased region" description="Basic and acidic residues" evidence="13">
    <location>
        <begin position="7"/>
        <end position="25"/>
    </location>
</feature>
<feature type="region of interest" description="Disordered" evidence="13">
    <location>
        <begin position="1"/>
        <end position="43"/>
    </location>
</feature>
<evidence type="ECO:0000256" key="8">
    <source>
        <dbReference type="ARBA" id="ARBA00023065"/>
    </source>
</evidence>
<comment type="similarity">
    <text evidence="2 12">Belongs to the ACDP family.</text>
</comment>
<dbReference type="eggNOG" id="KOG2118">
    <property type="taxonomic scope" value="Eukaryota"/>
</dbReference>
<feature type="transmembrane region" description="Helical" evidence="12">
    <location>
        <begin position="159"/>
        <end position="183"/>
    </location>
</feature>
<keyword evidence="6" id="KW-0677">Repeat</keyword>
<evidence type="ECO:0000256" key="4">
    <source>
        <dbReference type="ARBA" id="ARBA00022475"/>
    </source>
</evidence>
<evidence type="ECO:0000256" key="3">
    <source>
        <dbReference type="ARBA" id="ARBA00022448"/>
    </source>
</evidence>
<evidence type="ECO:0000256" key="11">
    <source>
        <dbReference type="PROSITE-ProRule" id="PRU01193"/>
    </source>
</evidence>
<evidence type="ECO:0000256" key="12">
    <source>
        <dbReference type="RuleBase" id="RU369091"/>
    </source>
</evidence>
<comment type="subcellular location">
    <subcellularLocation>
        <location evidence="1 12">Cell membrane</location>
        <topology evidence="1 12">Multi-pass membrane protein</topology>
    </subcellularLocation>
</comment>
<evidence type="ECO:0000256" key="6">
    <source>
        <dbReference type="ARBA" id="ARBA00022737"/>
    </source>
</evidence>
<dbReference type="PANTHER" id="PTHR12064:SF22">
    <property type="entry name" value="METAL TRANSPORTER CNNM2"/>
    <property type="match status" value="1"/>
</dbReference>
<dbReference type="InterPro" id="IPR002550">
    <property type="entry name" value="CNNM"/>
</dbReference>
<dbReference type="InterPro" id="IPR044751">
    <property type="entry name" value="Ion_transp-like_CBS"/>
</dbReference>
<dbReference type="AlphaFoldDB" id="A0A091DML7"/>
<keyword evidence="16" id="KW-1185">Reference proteome</keyword>
<evidence type="ECO:0000256" key="2">
    <source>
        <dbReference type="ARBA" id="ARBA00010484"/>
    </source>
</evidence>
<feature type="compositionally biased region" description="Low complexity" evidence="13">
    <location>
        <begin position="29"/>
        <end position="43"/>
    </location>
</feature>
<dbReference type="PROSITE" id="PS51846">
    <property type="entry name" value="CNNM"/>
    <property type="match status" value="1"/>
</dbReference>
<organism evidence="15 16">
    <name type="scientific">Fukomys damarensis</name>
    <name type="common">Damaraland mole rat</name>
    <name type="synonym">Cryptomys damarensis</name>
    <dbReference type="NCBI Taxonomy" id="885580"/>
    <lineage>
        <taxon>Eukaryota</taxon>
        <taxon>Metazoa</taxon>
        <taxon>Chordata</taxon>
        <taxon>Craniata</taxon>
        <taxon>Vertebrata</taxon>
        <taxon>Euteleostomi</taxon>
        <taxon>Mammalia</taxon>
        <taxon>Eutheria</taxon>
        <taxon>Euarchontoglires</taxon>
        <taxon>Glires</taxon>
        <taxon>Rodentia</taxon>
        <taxon>Hystricomorpha</taxon>
        <taxon>Bathyergidae</taxon>
        <taxon>Fukomys</taxon>
    </lineage>
</organism>
<keyword evidence="3" id="KW-0813">Transport</keyword>
<dbReference type="GO" id="GO:0010960">
    <property type="term" value="P:magnesium ion homeostasis"/>
    <property type="evidence" value="ECO:0007669"/>
    <property type="project" value="InterPro"/>
</dbReference>
<dbReference type="SUPFAM" id="SSF54631">
    <property type="entry name" value="CBS-domain pair"/>
    <property type="match status" value="1"/>
</dbReference>
<dbReference type="Proteomes" id="UP000028990">
    <property type="component" value="Unassembled WGS sequence"/>
</dbReference>
<dbReference type="GO" id="GO:0015095">
    <property type="term" value="F:magnesium ion transmembrane transporter activity"/>
    <property type="evidence" value="ECO:0007669"/>
    <property type="project" value="TreeGrafter"/>
</dbReference>
<dbReference type="Pfam" id="PF01595">
    <property type="entry name" value="CNNM"/>
    <property type="match status" value="1"/>
</dbReference>
<evidence type="ECO:0000256" key="9">
    <source>
        <dbReference type="ARBA" id="ARBA00023122"/>
    </source>
</evidence>
<evidence type="ECO:0000256" key="5">
    <source>
        <dbReference type="ARBA" id="ARBA00022692"/>
    </source>
</evidence>
<keyword evidence="4" id="KW-1003">Cell membrane</keyword>
<feature type="domain" description="CNNM transmembrane" evidence="14">
    <location>
        <begin position="155"/>
        <end position="335"/>
    </location>
</feature>
<keyword evidence="5 11" id="KW-0812">Transmembrane</keyword>
<proteinExistence type="inferred from homology"/>
<dbReference type="CDD" id="cd04590">
    <property type="entry name" value="CBS_pair_CorC_HlyC_assoc"/>
    <property type="match status" value="1"/>
</dbReference>
<gene>
    <name evidence="15" type="ORF">H920_06274</name>
</gene>
<sequence>MGRPILRKREANRTRAEDETERPGALRDPSGGPSPASPGSQSVAGLRAAFPRRSLAAAALKLTFQVILTFPTSRESRVPAPRKQEVGPVSPPARWMALGSSSSGHCDFQKCFRAGQEGRGGAGVAGLQPPPWAETTWIYHDGEDTKMIVGEEKKFLLPFWLQVIFISLLLCLSGMFSGLNLGLMALDPMELRIVQNCGTEKEKNYAKRIEPVRRQGNYLLCSLLLGNVLVNTTLTILLDDIAGSGLVAVVVSTIGIVIFGEIVPQAICSRHGLAVGANTIFLTKFFMMMTFPASYPVSKLLDCVLGQEIGTVYNREKLLEMLRVTDPYNDLVKEELNIIQGALELRTKTVEDVMTPLRDCFMITGEAILDFNTMSEIMESGYTRIPVFEGERSNIVDLLFVKDLAFVDPDDCTPLKTITKFYNHPLHFVFNDTKLDAMLEEFKKGFLSVVTQNYEGCTTEVDVFFALK</sequence>
<evidence type="ECO:0000313" key="15">
    <source>
        <dbReference type="EMBL" id="KFO32327.1"/>
    </source>
</evidence>
<reference evidence="15 16" key="1">
    <citation type="submission" date="2013-11" db="EMBL/GenBank/DDBJ databases">
        <title>The Damaraland mole rat (Fukomys damarensis) genome and evolution of African mole rats.</title>
        <authorList>
            <person name="Gladyshev V.N."/>
            <person name="Fang X."/>
        </authorList>
    </citation>
    <scope>NUCLEOTIDE SEQUENCE [LARGE SCALE GENOMIC DNA]</scope>
    <source>
        <tissue evidence="15">Liver</tissue>
    </source>
</reference>
<dbReference type="FunFam" id="3.10.580.10:FF:000001">
    <property type="entry name" value="Putative metal transporter CNNM3 isoform 2"/>
    <property type="match status" value="1"/>
</dbReference>
<evidence type="ECO:0000256" key="10">
    <source>
        <dbReference type="ARBA" id="ARBA00023136"/>
    </source>
</evidence>
<name>A0A091DML7_FUKDA</name>
<evidence type="ECO:0000313" key="16">
    <source>
        <dbReference type="Proteomes" id="UP000028990"/>
    </source>
</evidence>
<dbReference type="EMBL" id="KN122182">
    <property type="protein sequence ID" value="KFO32327.1"/>
    <property type="molecule type" value="Genomic_DNA"/>
</dbReference>
<keyword evidence="7 11" id="KW-1133">Transmembrane helix</keyword>
<feature type="transmembrane region" description="Helical" evidence="12">
    <location>
        <begin position="217"/>
        <end position="238"/>
    </location>
</feature>
<dbReference type="STRING" id="885580.ENSFDAP00000012057"/>
<dbReference type="Gene3D" id="3.10.580.10">
    <property type="entry name" value="CBS-domain"/>
    <property type="match status" value="1"/>
</dbReference>
<dbReference type="InterPro" id="IPR045095">
    <property type="entry name" value="ACDP"/>
</dbReference>
<evidence type="ECO:0000259" key="14">
    <source>
        <dbReference type="PROSITE" id="PS51846"/>
    </source>
</evidence>
<comment type="function">
    <text evidence="12">Metal transporter.</text>
</comment>
<evidence type="ECO:0000256" key="13">
    <source>
        <dbReference type="SAM" id="MobiDB-lite"/>
    </source>
</evidence>
<feature type="transmembrane region" description="Helical" evidence="12">
    <location>
        <begin position="275"/>
        <end position="295"/>
    </location>
</feature>
<protein>
    <recommendedName>
        <fullName evidence="12">Metal transporter</fullName>
    </recommendedName>
</protein>
<dbReference type="InterPro" id="IPR046342">
    <property type="entry name" value="CBS_dom_sf"/>
</dbReference>
<accession>A0A091DML7</accession>
<feature type="transmembrane region" description="Helical" evidence="12">
    <location>
        <begin position="244"/>
        <end position="263"/>
    </location>
</feature>
<keyword evidence="8" id="KW-0406">Ion transport</keyword>